<feature type="domain" description="FAD/NAD(P)-binding" evidence="6">
    <location>
        <begin position="17"/>
        <end position="305"/>
    </location>
</feature>
<organism evidence="7 8">
    <name type="scientific">Acidiplasma aeolicum</name>
    <dbReference type="NCBI Taxonomy" id="507754"/>
    <lineage>
        <taxon>Archaea</taxon>
        <taxon>Methanobacteriati</taxon>
        <taxon>Thermoplasmatota</taxon>
        <taxon>Thermoplasmata</taxon>
        <taxon>Thermoplasmatales</taxon>
        <taxon>Ferroplasmaceae</taxon>
        <taxon>Acidiplasma</taxon>
    </lineage>
</organism>
<evidence type="ECO:0000313" key="7">
    <source>
        <dbReference type="EMBL" id="KQB33862.1"/>
    </source>
</evidence>
<evidence type="ECO:0000256" key="3">
    <source>
        <dbReference type="ARBA" id="ARBA00023002"/>
    </source>
</evidence>
<dbReference type="PANTHER" id="PTHR48105">
    <property type="entry name" value="THIOREDOXIN REDUCTASE 1-RELATED-RELATED"/>
    <property type="match status" value="1"/>
</dbReference>
<keyword evidence="1" id="KW-0285">Flavoprotein</keyword>
<sequence length="321" mass="35006">MMQFNVRSNERDYETDYDVIIIGAGAAGYSAGIYIKRSGMSVAILEREAVPGGNTALSPLVENYLGFKAIEGSDLAEEFRKHYSEYGKIITEIEVRNIKKEGNNFVIETNRETFTARAVIVSTGTTHRKMNVPGEEEYYGKGISYCSTCDGYLFKGKDVAVIGGGNSGAISALYLNGIAKNVSIIAHSKIKKCEDAYIKSLDEKKIPFILNAETEEFLGDGKKLTGLRYKDLVTGDEKTVNLDGVFIYIGVIPQTSFLKNIGVKLDSHGFIVTDDKCRTNVPGIYAAGDVIAGSEEQIATAVGDGSRAAITLYTDKMNKKF</sequence>
<evidence type="ECO:0000259" key="6">
    <source>
        <dbReference type="Pfam" id="PF07992"/>
    </source>
</evidence>
<dbReference type="Proteomes" id="UP000050320">
    <property type="component" value="Unassembled WGS sequence"/>
</dbReference>
<evidence type="ECO:0000256" key="1">
    <source>
        <dbReference type="ARBA" id="ARBA00022630"/>
    </source>
</evidence>
<dbReference type="SUPFAM" id="SSF51905">
    <property type="entry name" value="FAD/NAD(P)-binding domain"/>
    <property type="match status" value="1"/>
</dbReference>
<keyword evidence="8" id="KW-1185">Reference proteome</keyword>
<dbReference type="PRINTS" id="PR00368">
    <property type="entry name" value="FADPNR"/>
</dbReference>
<keyword evidence="4" id="KW-1015">Disulfide bond</keyword>
<dbReference type="EMBL" id="LKBG01000273">
    <property type="protein sequence ID" value="KQB33862.1"/>
    <property type="molecule type" value="Genomic_DNA"/>
</dbReference>
<name>A0A0Q0VRL2_9ARCH</name>
<gene>
    <name evidence="7" type="ORF">AOG54_06385</name>
</gene>
<dbReference type="GO" id="GO:0016668">
    <property type="term" value="F:oxidoreductase activity, acting on a sulfur group of donors, NAD(P) as acceptor"/>
    <property type="evidence" value="ECO:0007669"/>
    <property type="project" value="UniProtKB-ARBA"/>
</dbReference>
<evidence type="ECO:0000256" key="4">
    <source>
        <dbReference type="ARBA" id="ARBA00023157"/>
    </source>
</evidence>
<dbReference type="OrthoDB" id="27340at2157"/>
<keyword evidence="3" id="KW-0560">Oxidoreductase</keyword>
<keyword evidence="2" id="KW-0274">FAD</keyword>
<keyword evidence="5" id="KW-0676">Redox-active center</keyword>
<dbReference type="InterPro" id="IPR023753">
    <property type="entry name" value="FAD/NAD-binding_dom"/>
</dbReference>
<proteinExistence type="predicted"/>
<accession>A0A0Q0VRL2</accession>
<dbReference type="GeneID" id="84221707"/>
<dbReference type="InterPro" id="IPR050097">
    <property type="entry name" value="Ferredoxin-NADP_redctase_2"/>
</dbReference>
<dbReference type="InterPro" id="IPR036188">
    <property type="entry name" value="FAD/NAD-bd_sf"/>
</dbReference>
<reference evidence="7 8" key="1">
    <citation type="submission" date="2015-09" db="EMBL/GenBank/DDBJ databases">
        <title>Heavy metals and arsenic resistance mechanisms in polyextremophilic archaea of the family Ferroplasmaceae.</title>
        <authorList>
            <person name="Bulaev A.G."/>
            <person name="Kanygina A.V."/>
        </authorList>
    </citation>
    <scope>NUCLEOTIDE SEQUENCE [LARGE SCALE GENOMIC DNA]</scope>
    <source>
        <strain evidence="7 8">VT</strain>
    </source>
</reference>
<dbReference type="AlphaFoldDB" id="A0A0Q0VRL2"/>
<dbReference type="InterPro" id="IPR008255">
    <property type="entry name" value="Pyr_nucl-diS_OxRdtase_2_AS"/>
</dbReference>
<protein>
    <submittedName>
        <fullName evidence="7">Thioredoxin reductase</fullName>
    </submittedName>
</protein>
<dbReference type="RefSeq" id="WP_052656650.1">
    <property type="nucleotide sequence ID" value="NZ_JBBYJF010000010.1"/>
</dbReference>
<comment type="caution">
    <text evidence="7">The sequence shown here is derived from an EMBL/GenBank/DDBJ whole genome shotgun (WGS) entry which is preliminary data.</text>
</comment>
<dbReference type="Gene3D" id="3.50.50.60">
    <property type="entry name" value="FAD/NAD(P)-binding domain"/>
    <property type="match status" value="2"/>
</dbReference>
<dbReference type="Pfam" id="PF07992">
    <property type="entry name" value="Pyr_redox_2"/>
    <property type="match status" value="1"/>
</dbReference>
<dbReference type="PROSITE" id="PS00573">
    <property type="entry name" value="PYRIDINE_REDOX_2"/>
    <property type="match status" value="1"/>
</dbReference>
<evidence type="ECO:0000256" key="5">
    <source>
        <dbReference type="ARBA" id="ARBA00023284"/>
    </source>
</evidence>
<dbReference type="PRINTS" id="PR00469">
    <property type="entry name" value="PNDRDTASEII"/>
</dbReference>
<evidence type="ECO:0000313" key="8">
    <source>
        <dbReference type="Proteomes" id="UP000050320"/>
    </source>
</evidence>
<evidence type="ECO:0000256" key="2">
    <source>
        <dbReference type="ARBA" id="ARBA00022827"/>
    </source>
</evidence>